<dbReference type="Proteomes" id="UP001589906">
    <property type="component" value="Unassembled WGS sequence"/>
</dbReference>
<accession>A0ABV6R0Y2</accession>
<organism evidence="2 3">
    <name type="scientific">Brevundimonas balnearis</name>
    <dbReference type="NCBI Taxonomy" id="1572858"/>
    <lineage>
        <taxon>Bacteria</taxon>
        <taxon>Pseudomonadati</taxon>
        <taxon>Pseudomonadota</taxon>
        <taxon>Alphaproteobacteria</taxon>
        <taxon>Caulobacterales</taxon>
        <taxon>Caulobacteraceae</taxon>
        <taxon>Brevundimonas</taxon>
    </lineage>
</organism>
<dbReference type="EMBL" id="JBHLSW010000003">
    <property type="protein sequence ID" value="MFC0633280.1"/>
    <property type="molecule type" value="Genomic_DNA"/>
</dbReference>
<sequence length="114" mass="12939">MARNGGRPDQRSAEAHDYRRLYKTARWRRVRETQLSANPLCAMCLEDGRVTPATVCDHVDPKDKLDPELFFTGKKASLCGPHHNSTKQRMEKRGHGIGHDASGLPLDPNHPWNR</sequence>
<name>A0ABV6R0Y2_9CAUL</name>
<evidence type="ECO:0000313" key="3">
    <source>
        <dbReference type="Proteomes" id="UP001589906"/>
    </source>
</evidence>
<comment type="caution">
    <text evidence="2">The sequence shown here is derived from an EMBL/GenBank/DDBJ whole genome shotgun (WGS) entry which is preliminary data.</text>
</comment>
<evidence type="ECO:0000313" key="2">
    <source>
        <dbReference type="EMBL" id="MFC0633280.1"/>
    </source>
</evidence>
<feature type="compositionally biased region" description="Basic and acidic residues" evidence="1">
    <location>
        <begin position="88"/>
        <end position="98"/>
    </location>
</feature>
<evidence type="ECO:0008006" key="4">
    <source>
        <dbReference type="Google" id="ProtNLM"/>
    </source>
</evidence>
<gene>
    <name evidence="2" type="ORF">ACFFGE_05225</name>
</gene>
<evidence type="ECO:0000256" key="1">
    <source>
        <dbReference type="SAM" id="MobiDB-lite"/>
    </source>
</evidence>
<feature type="region of interest" description="Disordered" evidence="1">
    <location>
        <begin position="76"/>
        <end position="114"/>
    </location>
</feature>
<protein>
    <recommendedName>
        <fullName evidence="4">HNH endonuclease</fullName>
    </recommendedName>
</protein>
<reference evidence="2 3" key="1">
    <citation type="submission" date="2024-09" db="EMBL/GenBank/DDBJ databases">
        <authorList>
            <person name="Sun Q."/>
            <person name="Mori K."/>
        </authorList>
    </citation>
    <scope>NUCLEOTIDE SEQUENCE [LARGE SCALE GENOMIC DNA]</scope>
    <source>
        <strain evidence="2 3">NCAIM B.02621</strain>
    </source>
</reference>
<keyword evidence="3" id="KW-1185">Reference proteome</keyword>
<proteinExistence type="predicted"/>